<dbReference type="Gene3D" id="3.30.70.1430">
    <property type="entry name" value="Multidrug efflux transporter AcrB pore domain"/>
    <property type="match status" value="2"/>
</dbReference>
<evidence type="ECO:0000313" key="2">
    <source>
        <dbReference type="EMBL" id="SIT53345.1"/>
    </source>
</evidence>
<feature type="transmembrane region" description="Helical" evidence="1">
    <location>
        <begin position="363"/>
        <end position="383"/>
    </location>
</feature>
<dbReference type="Gene3D" id="3.30.70.1320">
    <property type="entry name" value="Multidrug efflux transporter AcrB pore domain like"/>
    <property type="match status" value="1"/>
</dbReference>
<dbReference type="PRINTS" id="PR00702">
    <property type="entry name" value="ACRIFLAVINRP"/>
</dbReference>
<keyword evidence="1" id="KW-1133">Transmembrane helix</keyword>
<sequence>MTRFNLSEWAVHNRAIVVFLMLVCVIGGISAYERLGRQEDPDFTVQTMVVQAVWPGATAADMLTQVTDRLEKKLEETPKLDYIKSYTKPGQATIFVYLKESTPKRELDDIWYQVRKKVSDVQATLPPGVVGPFFNDEFGDVFGIIYGITYDGFTPRQARDFAETARTEFLRSSDVGKVEIFGDQDEKVYLSFSPQKLANLKLSLDEVLTAIARQNAVVPSGVINTPHENMLVDVTGSLLKPENVAGLNLWIDGRFYKLTDIAKIQRGYSDPPTKMFRVNGKPAIGIGVNMREGGNNLDFGEGLHEAAERLMQGFPVGIKLNLVSDQPEVVREAIGEFTKALFEAIVIVLAVSFLSLGFRAGLVVALSIPLVLAIVFIFMEAMGISLQRISLGALIIALGLLVDDAMITIEMMISKIEEGMEKLKAATFAYTSTAFPMLTGTLVTILGFLPIGFADNNTGQYTFSLFAVVAAALVASWFVAVLFTPVIGLSLLPSQMKAHGAHGPRRFMRAFIGLLGFSMRHRWLTIAASLAAFGAALYGMGFVQQQFFPASNRPELVVSMTLPKNASIAATETETKRLEEALANDPDIAGFSSYVGGGAIRFYLPLDVQLDNDFMAETVVVAKDLEARDRVLARLETLFADSFPDVKARISRLELGPPVGWPVQYQVSAPTVNEAREHAEELAKVLRSSGLVRNVNYDWAEKSKELRIVVDQDRVRQAGLSSEQLAQALDRVLTGSTVTQLRDSIYLVDVVARAENSERSSVEALRNLQIPTATGASVPLRELAEFQYDLDEGYVWRRDRLPTITVQAEPLPGQQPASVHERLAGAIEEYTKSLPAGTLLETGGTVEKSGQSNAALLAQFPLMITLMLTVLIVQLGSFRRMAMVISVAPLGLIGVAIALLTTSTPMGFIAILGIIALAGMIIRNSVILVDQIEHERGRGIDPWKAVIDATTHRFRPIMLTAAAAILGMIPIMHDVFWGPMAYAIVGGLAVATVLTLVFLPALYVAVNGIREKDETNAAPEPEMLPAPALAPQH</sequence>
<evidence type="ECO:0000313" key="3">
    <source>
        <dbReference type="Proteomes" id="UP000188388"/>
    </source>
</evidence>
<reference evidence="3" key="1">
    <citation type="submission" date="2017-01" db="EMBL/GenBank/DDBJ databases">
        <authorList>
            <person name="Brunel B."/>
        </authorList>
    </citation>
    <scope>NUCLEOTIDE SEQUENCE [LARGE SCALE GENOMIC DNA]</scope>
</reference>
<evidence type="ECO:0000256" key="1">
    <source>
        <dbReference type="SAM" id="Phobius"/>
    </source>
</evidence>
<protein>
    <submittedName>
        <fullName evidence="2">Putative RND efflux transporter</fullName>
    </submittedName>
</protein>
<organism evidence="2 3">
    <name type="scientific">Mesorhizobium prunaredense</name>
    <dbReference type="NCBI Taxonomy" id="1631249"/>
    <lineage>
        <taxon>Bacteria</taxon>
        <taxon>Pseudomonadati</taxon>
        <taxon>Pseudomonadota</taxon>
        <taxon>Alphaproteobacteria</taxon>
        <taxon>Hyphomicrobiales</taxon>
        <taxon>Phyllobacteriaceae</taxon>
        <taxon>Mesorhizobium</taxon>
    </lineage>
</organism>
<dbReference type="SUPFAM" id="SSF82714">
    <property type="entry name" value="Multidrug efflux transporter AcrB TolC docking domain, DN and DC subdomains"/>
    <property type="match status" value="2"/>
</dbReference>
<dbReference type="Gene3D" id="3.30.2090.10">
    <property type="entry name" value="Multidrug efflux transporter AcrB TolC docking domain, DN and DC subdomains"/>
    <property type="match status" value="2"/>
</dbReference>
<gene>
    <name evidence="2" type="ORF">BQ8794_110151</name>
</gene>
<dbReference type="RefSeq" id="WP_077373045.1">
    <property type="nucleotide sequence ID" value="NZ_FTPD01000003.1"/>
</dbReference>
<dbReference type="Gene3D" id="3.30.70.1440">
    <property type="entry name" value="Multidrug efflux transporter AcrB pore domain"/>
    <property type="match status" value="1"/>
</dbReference>
<dbReference type="SUPFAM" id="SSF82866">
    <property type="entry name" value="Multidrug efflux transporter AcrB transmembrane domain"/>
    <property type="match status" value="2"/>
</dbReference>
<dbReference type="PANTHER" id="PTHR32063">
    <property type="match status" value="1"/>
</dbReference>
<feature type="transmembrane region" description="Helical" evidence="1">
    <location>
        <begin position="957"/>
        <end position="976"/>
    </location>
</feature>
<feature type="transmembrane region" description="Helical" evidence="1">
    <location>
        <begin position="389"/>
        <end position="407"/>
    </location>
</feature>
<accession>A0A1R3V0C8</accession>
<dbReference type="Pfam" id="PF00873">
    <property type="entry name" value="ACR_tran"/>
    <property type="match status" value="1"/>
</dbReference>
<dbReference type="GO" id="GO:0042910">
    <property type="term" value="F:xenobiotic transmembrane transporter activity"/>
    <property type="evidence" value="ECO:0007669"/>
    <property type="project" value="TreeGrafter"/>
</dbReference>
<dbReference type="PANTHER" id="PTHR32063:SF64">
    <property type="entry name" value="ACRB_ACRD_ACRF FAMILY PROTEIN"/>
    <property type="match status" value="1"/>
</dbReference>
<feature type="transmembrane region" description="Helical" evidence="1">
    <location>
        <begin position="428"/>
        <end position="453"/>
    </location>
</feature>
<name>A0A1R3V0C8_9HYPH</name>
<feature type="transmembrane region" description="Helical" evidence="1">
    <location>
        <begin position="856"/>
        <end position="875"/>
    </location>
</feature>
<feature type="transmembrane region" description="Helical" evidence="1">
    <location>
        <begin position="982"/>
        <end position="1006"/>
    </location>
</feature>
<dbReference type="Proteomes" id="UP000188388">
    <property type="component" value="Unassembled WGS sequence"/>
</dbReference>
<feature type="transmembrane region" description="Helical" evidence="1">
    <location>
        <begin position="465"/>
        <end position="492"/>
    </location>
</feature>
<dbReference type="SUPFAM" id="SSF82693">
    <property type="entry name" value="Multidrug efflux transporter AcrB pore domain, PN1, PN2, PC1 and PC2 subdomains"/>
    <property type="match status" value="2"/>
</dbReference>
<dbReference type="InterPro" id="IPR027463">
    <property type="entry name" value="AcrB_DN_DC_subdom"/>
</dbReference>
<keyword evidence="1" id="KW-0472">Membrane</keyword>
<dbReference type="AlphaFoldDB" id="A0A1R3V0C8"/>
<feature type="transmembrane region" description="Helical" evidence="1">
    <location>
        <begin position="523"/>
        <end position="543"/>
    </location>
</feature>
<keyword evidence="3" id="KW-1185">Reference proteome</keyword>
<dbReference type="Gene3D" id="1.20.1640.10">
    <property type="entry name" value="Multidrug efflux transporter AcrB transmembrane domain"/>
    <property type="match status" value="2"/>
</dbReference>
<feature type="transmembrane region" description="Helical" evidence="1">
    <location>
        <begin position="340"/>
        <end position="358"/>
    </location>
</feature>
<dbReference type="EMBL" id="FTPD01000003">
    <property type="protein sequence ID" value="SIT53345.1"/>
    <property type="molecule type" value="Genomic_DNA"/>
</dbReference>
<proteinExistence type="predicted"/>
<dbReference type="STRING" id="1631249.BQ8794_110151"/>
<dbReference type="InterPro" id="IPR001036">
    <property type="entry name" value="Acrflvin-R"/>
</dbReference>
<dbReference type="GO" id="GO:0005886">
    <property type="term" value="C:plasma membrane"/>
    <property type="evidence" value="ECO:0007669"/>
    <property type="project" value="TreeGrafter"/>
</dbReference>
<keyword evidence="1" id="KW-0812">Transmembrane</keyword>